<dbReference type="EMBL" id="LAZR01000231">
    <property type="protein sequence ID" value="KKN80376.1"/>
    <property type="molecule type" value="Genomic_DNA"/>
</dbReference>
<gene>
    <name evidence="1" type="ORF">LCGC14_0329690</name>
</gene>
<name>A0A0F9W3Z9_9ZZZZ</name>
<evidence type="ECO:0000313" key="1">
    <source>
        <dbReference type="EMBL" id="KKN80376.1"/>
    </source>
</evidence>
<comment type="caution">
    <text evidence="1">The sequence shown here is derived from an EMBL/GenBank/DDBJ whole genome shotgun (WGS) entry which is preliminary data.</text>
</comment>
<accession>A0A0F9W3Z9</accession>
<sequence length="52" mass="5728">MDTEENTKEQPVCECGGCEWCITGCENDSVQIKFGVLHLCNECADFGTQPNT</sequence>
<protein>
    <submittedName>
        <fullName evidence="1">Uncharacterized protein</fullName>
    </submittedName>
</protein>
<dbReference type="AlphaFoldDB" id="A0A0F9W3Z9"/>
<reference evidence="1" key="1">
    <citation type="journal article" date="2015" name="Nature">
        <title>Complex archaea that bridge the gap between prokaryotes and eukaryotes.</title>
        <authorList>
            <person name="Spang A."/>
            <person name="Saw J.H."/>
            <person name="Jorgensen S.L."/>
            <person name="Zaremba-Niedzwiedzka K."/>
            <person name="Martijn J."/>
            <person name="Lind A.E."/>
            <person name="van Eijk R."/>
            <person name="Schleper C."/>
            <person name="Guy L."/>
            <person name="Ettema T.J."/>
        </authorList>
    </citation>
    <scope>NUCLEOTIDE SEQUENCE</scope>
</reference>
<organism evidence="1">
    <name type="scientific">marine sediment metagenome</name>
    <dbReference type="NCBI Taxonomy" id="412755"/>
    <lineage>
        <taxon>unclassified sequences</taxon>
        <taxon>metagenomes</taxon>
        <taxon>ecological metagenomes</taxon>
    </lineage>
</organism>
<proteinExistence type="predicted"/>